<keyword evidence="1" id="KW-0472">Membrane</keyword>
<dbReference type="Proteomes" id="UP000033618">
    <property type="component" value="Unassembled WGS sequence"/>
</dbReference>
<name>A0A0F5JVE6_9BURK</name>
<protein>
    <submittedName>
        <fullName evidence="2">Uncharacterized protein</fullName>
    </submittedName>
</protein>
<comment type="caution">
    <text evidence="2">The sequence shown here is derived from an EMBL/GenBank/DDBJ whole genome shotgun (WGS) entry which is preliminary data.</text>
</comment>
<keyword evidence="1" id="KW-0812">Transmembrane</keyword>
<dbReference type="EMBL" id="LAQU01000037">
    <property type="protein sequence ID" value="KKB61594.1"/>
    <property type="molecule type" value="Genomic_DNA"/>
</dbReference>
<keyword evidence="3" id="KW-1185">Reference proteome</keyword>
<organism evidence="2 3">
    <name type="scientific">Robbsia andropogonis</name>
    <dbReference type="NCBI Taxonomy" id="28092"/>
    <lineage>
        <taxon>Bacteria</taxon>
        <taxon>Pseudomonadati</taxon>
        <taxon>Pseudomonadota</taxon>
        <taxon>Betaproteobacteria</taxon>
        <taxon>Burkholderiales</taxon>
        <taxon>Burkholderiaceae</taxon>
        <taxon>Robbsia</taxon>
    </lineage>
</organism>
<sequence>MYKRNWTVSSFFHSSSSTAVWKYLLAIVALQLVLAFVSFAIVRAGTDRELEDDDVMEGVDAKSDVSARVA</sequence>
<reference evidence="2 3" key="1">
    <citation type="submission" date="2015-03" db="EMBL/GenBank/DDBJ databases">
        <title>Draft Genome Sequence of Burkholderia andropogonis type strain ICMP2807, isolated from Sorghum bicolor.</title>
        <authorList>
            <person name="Lopes-Santos L."/>
            <person name="Castro D.B."/>
            <person name="Ottoboni L.M."/>
            <person name="Park D."/>
            <person name="Weirc B.S."/>
            <person name="Destefano S.A."/>
        </authorList>
    </citation>
    <scope>NUCLEOTIDE SEQUENCE [LARGE SCALE GENOMIC DNA]</scope>
    <source>
        <strain evidence="2 3">ICMP2807</strain>
    </source>
</reference>
<evidence type="ECO:0000313" key="3">
    <source>
        <dbReference type="Proteomes" id="UP000033618"/>
    </source>
</evidence>
<feature type="transmembrane region" description="Helical" evidence="1">
    <location>
        <begin position="20"/>
        <end position="42"/>
    </location>
</feature>
<proteinExistence type="predicted"/>
<accession>A0A0F5JVE6</accession>
<keyword evidence="1" id="KW-1133">Transmembrane helix</keyword>
<dbReference type="RefSeq" id="WP_024901650.1">
    <property type="nucleotide sequence ID" value="NZ_JBNPXD010000015.1"/>
</dbReference>
<evidence type="ECO:0000256" key="1">
    <source>
        <dbReference type="SAM" id="Phobius"/>
    </source>
</evidence>
<evidence type="ECO:0000313" key="2">
    <source>
        <dbReference type="EMBL" id="KKB61594.1"/>
    </source>
</evidence>
<gene>
    <name evidence="2" type="ORF">WM40_22250</name>
</gene>
<dbReference type="PATRIC" id="fig|28092.6.peg.5229"/>
<dbReference type="AlphaFoldDB" id="A0A0F5JVE6"/>